<sequence length="190" mass="21257">MALVTDYRSSKVVQSGKQPLDFPAPLVPPQLPAIPGAELAPVAQVGCNYLDPACFQACVQRVTVIRPIDDQPLRPFSDQARRQPHFMRASTHDAYGDRKTRIVCHYHELRTFAPLGLPHFATTKAQSMKHSFRFGPPRGLQVMRHGTQNRLHKPSPHPALESTTARLVWRVSIRQVFPGRTGTQDPQNAV</sequence>
<gene>
    <name evidence="1" type="ORF">SAMN05660836_00827</name>
</gene>
<organism evidence="1 2">
    <name type="scientific">Thermodesulforhabdus norvegica</name>
    <dbReference type="NCBI Taxonomy" id="39841"/>
    <lineage>
        <taxon>Bacteria</taxon>
        <taxon>Pseudomonadati</taxon>
        <taxon>Thermodesulfobacteriota</taxon>
        <taxon>Syntrophobacteria</taxon>
        <taxon>Syntrophobacterales</taxon>
        <taxon>Thermodesulforhabdaceae</taxon>
        <taxon>Thermodesulforhabdus</taxon>
    </lineage>
</organism>
<evidence type="ECO:0000313" key="2">
    <source>
        <dbReference type="Proteomes" id="UP000199611"/>
    </source>
</evidence>
<protein>
    <submittedName>
        <fullName evidence="1">Uncharacterized protein</fullName>
    </submittedName>
</protein>
<name>A0A1I4S9D2_9BACT</name>
<proteinExistence type="predicted"/>
<reference evidence="2" key="1">
    <citation type="submission" date="2016-10" db="EMBL/GenBank/DDBJ databases">
        <authorList>
            <person name="Varghese N."/>
            <person name="Submissions S."/>
        </authorList>
    </citation>
    <scope>NUCLEOTIDE SEQUENCE [LARGE SCALE GENOMIC DNA]</scope>
    <source>
        <strain evidence="2">DSM 9990</strain>
    </source>
</reference>
<dbReference type="Proteomes" id="UP000199611">
    <property type="component" value="Unassembled WGS sequence"/>
</dbReference>
<dbReference type="AlphaFoldDB" id="A0A1I4S9D2"/>
<accession>A0A1I4S9D2</accession>
<evidence type="ECO:0000313" key="1">
    <source>
        <dbReference type="EMBL" id="SFM60883.1"/>
    </source>
</evidence>
<dbReference type="EMBL" id="FOUU01000002">
    <property type="protein sequence ID" value="SFM60883.1"/>
    <property type="molecule type" value="Genomic_DNA"/>
</dbReference>
<dbReference type="STRING" id="39841.SAMN05660836_00827"/>
<keyword evidence="2" id="KW-1185">Reference proteome</keyword>